<evidence type="ECO:0000259" key="1">
    <source>
        <dbReference type="Pfam" id="PF16220"/>
    </source>
</evidence>
<name>A0ABU3Y1D0_9GAMM</name>
<comment type="caution">
    <text evidence="2">The sequence shown here is derived from an EMBL/GenBank/DDBJ whole genome shotgun (WGS) entry which is preliminary data.</text>
</comment>
<reference evidence="2 3" key="1">
    <citation type="submission" date="2023-10" db="EMBL/GenBank/DDBJ databases">
        <title>Pseudomonas otitidis isolated from a paediatric patient with cystic fibrosis in Chile.</title>
        <authorList>
            <person name="Amsteins-Romero L."/>
            <person name="Opazo-Capurro A."/>
            <person name="Matus-Kohler M."/>
            <person name="Gonzalez-Rocha G."/>
        </authorList>
    </citation>
    <scope>NUCLEOTIDE SEQUENCE [LARGE SCALE GENOMIC DNA]</scope>
    <source>
        <strain evidence="2 3">P-714</strain>
    </source>
</reference>
<protein>
    <submittedName>
        <fullName evidence="2">DUF4880 domain-containing protein</fullName>
    </submittedName>
</protein>
<organism evidence="2 3">
    <name type="scientific">Metapseudomonas otitidis</name>
    <dbReference type="NCBI Taxonomy" id="319939"/>
    <lineage>
        <taxon>Bacteria</taxon>
        <taxon>Pseudomonadati</taxon>
        <taxon>Pseudomonadota</taxon>
        <taxon>Gammaproteobacteria</taxon>
        <taxon>Pseudomonadales</taxon>
        <taxon>Pseudomonadaceae</taxon>
        <taxon>Metapseudomonas</taxon>
    </lineage>
</organism>
<dbReference type="RefSeq" id="WP_317234901.1">
    <property type="nucleotide sequence ID" value="NZ_JAWJUL010000484.1"/>
</dbReference>
<keyword evidence="3" id="KW-1185">Reference proteome</keyword>
<dbReference type="EMBL" id="JAWJUL010000484">
    <property type="protein sequence ID" value="MDV3443969.1"/>
    <property type="molecule type" value="Genomic_DNA"/>
</dbReference>
<dbReference type="Proteomes" id="UP001273935">
    <property type="component" value="Unassembled WGS sequence"/>
</dbReference>
<feature type="domain" description="FecR N-terminal" evidence="1">
    <location>
        <begin position="4"/>
        <end position="45"/>
    </location>
</feature>
<proteinExistence type="predicted"/>
<feature type="non-terminal residue" evidence="2">
    <location>
        <position position="70"/>
    </location>
</feature>
<dbReference type="InterPro" id="IPR032623">
    <property type="entry name" value="FecR_N"/>
</dbReference>
<feature type="non-terminal residue" evidence="2">
    <location>
        <position position="1"/>
    </location>
</feature>
<evidence type="ECO:0000313" key="2">
    <source>
        <dbReference type="EMBL" id="MDV3443969.1"/>
    </source>
</evidence>
<dbReference type="Pfam" id="PF16220">
    <property type="entry name" value="DUF4880"/>
    <property type="match status" value="1"/>
</dbReference>
<accession>A0ABU3Y1D0</accession>
<sequence>RVLDEAIHWQLCLGSGEASAQERAEFNLWHAASPEHAAAAAQAAARGLQQGVAGRCAAGGAQVRIQAVEP</sequence>
<evidence type="ECO:0000313" key="3">
    <source>
        <dbReference type="Proteomes" id="UP001273935"/>
    </source>
</evidence>
<gene>
    <name evidence="2" type="ORF">R0G64_31920</name>
</gene>